<feature type="coiled-coil region" evidence="2">
    <location>
        <begin position="306"/>
        <end position="340"/>
    </location>
</feature>
<keyword evidence="5" id="KW-1185">Reference proteome</keyword>
<organism evidence="4 5">
    <name type="scientific">Cinara cedri</name>
    <dbReference type="NCBI Taxonomy" id="506608"/>
    <lineage>
        <taxon>Eukaryota</taxon>
        <taxon>Metazoa</taxon>
        <taxon>Ecdysozoa</taxon>
        <taxon>Arthropoda</taxon>
        <taxon>Hexapoda</taxon>
        <taxon>Insecta</taxon>
        <taxon>Pterygota</taxon>
        <taxon>Neoptera</taxon>
        <taxon>Paraneoptera</taxon>
        <taxon>Hemiptera</taxon>
        <taxon>Sternorrhyncha</taxon>
        <taxon>Aphidomorpha</taxon>
        <taxon>Aphidoidea</taxon>
        <taxon>Aphididae</taxon>
        <taxon>Lachninae</taxon>
        <taxon>Cinara</taxon>
    </lineage>
</organism>
<dbReference type="AlphaFoldDB" id="A0A5E4MVA0"/>
<evidence type="ECO:0000256" key="1">
    <source>
        <dbReference type="ARBA" id="ARBA00004173"/>
    </source>
</evidence>
<evidence type="ECO:0000313" key="4">
    <source>
        <dbReference type="EMBL" id="VVC34349.1"/>
    </source>
</evidence>
<dbReference type="Pfam" id="PF10037">
    <property type="entry name" value="MRP-S27"/>
    <property type="match status" value="1"/>
</dbReference>
<reference evidence="4 5" key="1">
    <citation type="submission" date="2019-08" db="EMBL/GenBank/DDBJ databases">
        <authorList>
            <person name="Alioto T."/>
            <person name="Alioto T."/>
            <person name="Gomez Garrido J."/>
        </authorList>
    </citation>
    <scope>NUCLEOTIDE SEQUENCE [LARGE SCALE GENOMIC DNA]</scope>
</reference>
<dbReference type="GO" id="GO:0005739">
    <property type="term" value="C:mitochondrion"/>
    <property type="evidence" value="ECO:0007669"/>
    <property type="project" value="UniProtKB-SubCell"/>
</dbReference>
<name>A0A5E4MVA0_9HEMI</name>
<keyword evidence="2" id="KW-0175">Coiled coil</keyword>
<feature type="region of interest" description="Disordered" evidence="3">
    <location>
        <begin position="413"/>
        <end position="440"/>
    </location>
</feature>
<accession>A0A5E4MVA0</accession>
<evidence type="ECO:0000256" key="2">
    <source>
        <dbReference type="SAM" id="Coils"/>
    </source>
</evidence>
<gene>
    <name evidence="4" type="ORF">CINCED_3A023005</name>
</gene>
<dbReference type="InterPro" id="IPR034913">
    <property type="entry name" value="mS27/PTCD2"/>
</dbReference>
<dbReference type="PANTHER" id="PTHR21393">
    <property type="entry name" value="MITOCHONDRIAL 28S RIBOSOMAL PROTEIN S27"/>
    <property type="match status" value="1"/>
</dbReference>
<evidence type="ECO:0000313" key="5">
    <source>
        <dbReference type="Proteomes" id="UP000325440"/>
    </source>
</evidence>
<dbReference type="OrthoDB" id="19830at2759"/>
<protein>
    <submittedName>
        <fullName evidence="4">MRPS27/PTCD2</fullName>
    </submittedName>
</protein>
<evidence type="ECO:0000256" key="3">
    <source>
        <dbReference type="SAM" id="MobiDB-lite"/>
    </source>
</evidence>
<comment type="subcellular location">
    <subcellularLocation>
        <location evidence="1">Mitochondrion</location>
    </subcellularLocation>
</comment>
<dbReference type="InterPro" id="IPR019266">
    <property type="entry name" value="Ribosomal_mS27"/>
</dbReference>
<dbReference type="PANTHER" id="PTHR21393:SF0">
    <property type="entry name" value="SMALL RIBOSOMAL SUBUNIT PROTEIN MS27"/>
    <property type="match status" value="1"/>
</dbReference>
<dbReference type="Proteomes" id="UP000325440">
    <property type="component" value="Unassembled WGS sequence"/>
</dbReference>
<dbReference type="EMBL" id="CABPRJ010000992">
    <property type="protein sequence ID" value="VVC34349.1"/>
    <property type="molecule type" value="Genomic_DNA"/>
</dbReference>
<sequence length="440" mass="51553">MFTLKKSLFPPVVRRLCMVRSFLTDAYRCNEVWQERLNCSVLKKVNPEELYYKLSSMLDNGSKQINAVDLDIFVNSLTDNSFLDELEDLTHKFRLSAQAGTLLPSTHHAFIRLFLESGKINDLIKILKNRLDYGIFPDYYLCNLLMDKFLKENNFRNAAVIASNQMLQEELDNDITKNIGLYSCLKYITNPTDWEDTIISKEEEKENTGSDDEDEVKRVRVNFIRNPYFDDHFDLTDGDHLVGKTMLAISKTDNTMLSNSFKAIGLAYFNRWNELESYLEKFVGTVHSEAVDLSVASIDKRAPENAEKLKNAFAKIEIDNKSLTEETKNAVNEAVEKNEKNEIKLQQKIYKDWESFRRDELQRYMKYLDKLKRLQKVQQVKQELKDKEQLLFFFDNEHKYDLIKEEKLKKMKKPKVISKGPKDDLTYIPPEIKHPGFKHS</sequence>
<proteinExistence type="predicted"/>